<dbReference type="PANTHER" id="PTHR11439">
    <property type="entry name" value="GAG-POL-RELATED RETROTRANSPOSON"/>
    <property type="match status" value="1"/>
</dbReference>
<dbReference type="Proteomes" id="UP001159363">
    <property type="component" value="Chromosome 1"/>
</dbReference>
<proteinExistence type="predicted"/>
<name>A0ABQ9INF7_9NEOP</name>
<gene>
    <name evidence="1" type="ORF">PR048_003557</name>
</gene>
<organism evidence="1 2">
    <name type="scientific">Dryococelus australis</name>
    <dbReference type="NCBI Taxonomy" id="614101"/>
    <lineage>
        <taxon>Eukaryota</taxon>
        <taxon>Metazoa</taxon>
        <taxon>Ecdysozoa</taxon>
        <taxon>Arthropoda</taxon>
        <taxon>Hexapoda</taxon>
        <taxon>Insecta</taxon>
        <taxon>Pterygota</taxon>
        <taxon>Neoptera</taxon>
        <taxon>Polyneoptera</taxon>
        <taxon>Phasmatodea</taxon>
        <taxon>Verophasmatodea</taxon>
        <taxon>Anareolatae</taxon>
        <taxon>Phasmatidae</taxon>
        <taxon>Eurycanthinae</taxon>
        <taxon>Dryococelus</taxon>
    </lineage>
</organism>
<dbReference type="PANTHER" id="PTHR11439:SF440">
    <property type="entry name" value="INTEGRASE CATALYTIC DOMAIN-CONTAINING PROTEIN"/>
    <property type="match status" value="1"/>
</dbReference>
<dbReference type="EMBL" id="JARBHB010000001">
    <property type="protein sequence ID" value="KAJ8898197.1"/>
    <property type="molecule type" value="Genomic_DNA"/>
</dbReference>
<protein>
    <submittedName>
        <fullName evidence="1">Uncharacterized protein</fullName>
    </submittedName>
</protein>
<keyword evidence="2" id="KW-1185">Reference proteome</keyword>
<evidence type="ECO:0000313" key="1">
    <source>
        <dbReference type="EMBL" id="KAJ8898197.1"/>
    </source>
</evidence>
<sequence>MRNAKGCTSSHLEKASTDCNTEHFNQKVYREAIGYLLYLATFTRPDITFTVGKLSRKCHEPSVEDWKGGDKHIVKVFCDADWANDRDPKSMSGYAVFMGNCLVGWKSKRQQEVATSITHAQYISMYEA</sequence>
<dbReference type="CDD" id="cd09272">
    <property type="entry name" value="RNase_HI_RT_Ty1"/>
    <property type="match status" value="1"/>
</dbReference>
<comment type="caution">
    <text evidence="1">The sequence shown here is derived from an EMBL/GenBank/DDBJ whole genome shotgun (WGS) entry which is preliminary data.</text>
</comment>
<accession>A0ABQ9INF7</accession>
<reference evidence="1 2" key="1">
    <citation type="submission" date="2023-02" db="EMBL/GenBank/DDBJ databases">
        <title>LHISI_Scaffold_Assembly.</title>
        <authorList>
            <person name="Stuart O.P."/>
            <person name="Cleave R."/>
            <person name="Magrath M.J.L."/>
            <person name="Mikheyev A.S."/>
        </authorList>
    </citation>
    <scope>NUCLEOTIDE SEQUENCE [LARGE SCALE GENOMIC DNA]</scope>
    <source>
        <strain evidence="1">Daus_M_001</strain>
        <tissue evidence="1">Leg muscle</tissue>
    </source>
</reference>
<evidence type="ECO:0000313" key="2">
    <source>
        <dbReference type="Proteomes" id="UP001159363"/>
    </source>
</evidence>